<feature type="domain" description="Fibronectin type-III" evidence="8">
    <location>
        <begin position="3260"/>
        <end position="3354"/>
    </location>
</feature>
<dbReference type="PROSITE" id="PS50835">
    <property type="entry name" value="IG_LIKE"/>
    <property type="match status" value="16"/>
</dbReference>
<evidence type="ECO:0000256" key="3">
    <source>
        <dbReference type="ARBA" id="ARBA00023319"/>
    </source>
</evidence>
<feature type="domain" description="Ig-like" evidence="7">
    <location>
        <begin position="994"/>
        <end position="1083"/>
    </location>
</feature>
<feature type="domain" description="Fibronectin type-III" evidence="8">
    <location>
        <begin position="796"/>
        <end position="889"/>
    </location>
</feature>
<feature type="domain" description="Ig-like" evidence="7">
    <location>
        <begin position="5297"/>
        <end position="5385"/>
    </location>
</feature>
<keyword evidence="4" id="KW-0547">Nucleotide-binding</keyword>
<dbReference type="InterPro" id="IPR013098">
    <property type="entry name" value="Ig_I-set"/>
</dbReference>
<feature type="domain" description="Ig-like" evidence="7">
    <location>
        <begin position="699"/>
        <end position="788"/>
    </location>
</feature>
<feature type="domain" description="Fibronectin type-III" evidence="8">
    <location>
        <begin position="1781"/>
        <end position="1875"/>
    </location>
</feature>
<feature type="domain" description="Fibronectin type-III" evidence="8">
    <location>
        <begin position="4452"/>
        <end position="4546"/>
    </location>
</feature>
<feature type="domain" description="Ig-like" evidence="7">
    <location>
        <begin position="4261"/>
        <end position="4349"/>
    </location>
</feature>
<feature type="domain" description="Ig-like" evidence="7">
    <location>
        <begin position="5521"/>
        <end position="5608"/>
    </location>
</feature>
<feature type="domain" description="Fibronectin type-III" evidence="8">
    <location>
        <begin position="2271"/>
        <end position="2363"/>
    </location>
</feature>
<dbReference type="InterPro" id="IPR036179">
    <property type="entry name" value="Ig-like_dom_sf"/>
</dbReference>
<feature type="domain" description="Fibronectin type-III" evidence="8">
    <location>
        <begin position="2370"/>
        <end position="2464"/>
    </location>
</feature>
<evidence type="ECO:0000256" key="5">
    <source>
        <dbReference type="SAM" id="MobiDB-lite"/>
    </source>
</evidence>
<dbReference type="EMBL" id="CP092865">
    <property type="protein sequence ID" value="UYV65935.1"/>
    <property type="molecule type" value="Genomic_DNA"/>
</dbReference>
<dbReference type="Gene3D" id="2.60.40.10">
    <property type="entry name" value="Immunoglobulins"/>
    <property type="match status" value="51"/>
</dbReference>
<dbReference type="PRINTS" id="PR00014">
    <property type="entry name" value="FNTYPEIII"/>
</dbReference>
<sequence length="5617" mass="621489">MESGIALDIPGEPGKAEIADYDTDFVKLKWDPPTRDGGSPVVGYVVEKKDRFSDEWVPAGECSGTSKEIKGLIQGEKYEFRVRAMNKAGVGPPGDSCSPHVARPKNAKPRIDRTNLKEVIVKCGHAVNFDINVEGEPVPEVKWLYKEQELQSSENLRIDNVDYNTKFFIMRATRKDSGKYTIVASNRNGKDTAEVEVVVMGKPGKPKGPLAVENVHKDGCDLKWGKPEDDGGLPIDGYEIEKYDEEREAWVPAGKSTEPSFHVGNLTPGHKYKFRVRAVNKEGDSEELETEQAIEAKNPYDEPSKPGRPEITDWDKDHIDLKWAAPSSDGGSPISGYIIEKKKKSSHKWAKAKEVKGDTTAASVFDMEEGEEYEFRVIAVNEGGNSEPSDPSRSQVAKPRHLAPKIDRTNLNDVTIKAGQPVKFDVDVQGEPAPQITWLFGETILKNTDKTQITTEDYHTLFILAKTKRADTGKYTITAKNDSGEDSVTINITILGKPSKPKGPLEVKDVTERGCVLNWNPPEDDGGKPLEHYVIEKMDTDTGRWVQHAVTKDPTAEIAGLIPGKDYKFRVKAVNAEGESEPLETDKSILAKNPYDEPGRPGKPSVKDWDKHHVDLAWKAPDSDGGAPISSYIIEKKDQFSSKWQKAAEVIGDKCEARVSDLAEGMQYQFRVVAVNPAGPGAASEPSDAVTAKARHVPPKIDRSTLSDMTIHAGQSLRFEVKVTGEPVPSKVWSHNGTALKDGGQISIETEPHKIKLVLHNVERKNTGSYTLKAENNCGSDKAEVKITVLDKPAAPEGPLEVSDVHAEGCKLKWNPPKDDGGVPVQDYLVEKQDTATGRWVPVGRSTEPEMEVTNLDPGQEVKFRVRAVNPEGESDPLEAEKPIVAKNPFDAPGAPEAPQVRDWDKDHVDLIWDPPSKNGGSPVLGYIVEKKGKDSLEWEKALKLDEPVCQAKVTGLPTGETFQFRIRAVNAAGPGDPSEATKPVVVKPRRLPPRINRRTLKNITVKTGQAFTMEAKITGEPAPDVTWKLKDRMVTERPTLTIENVPYHTKLSCERAERSDAGIYWIIATNRHGEDSAEVEVQVLAKPSKPEGPLEVKDVNKNGCKLEWAKPLDDGGVPLEGYLVEKLDPDTGLWMPVTKTTTPQAEVTGLTPGKAYKFRIKALNKEGESEPLETLMPIVAKDPYEVPGSPDKVEIEDWSKDHVDLKWKAPLKDGGAPISHYIIEKKEKNATKWEKVAETPGDQCKGTAPFLTEGKEYEFRVIAVNKAGPGEPSEASKSIVAKLRYLAPMIDRSTLKDLILKVGQSIKFDVDVIGEPPPTITWCLEDRTLDSNDRINIENVDYNTKVSIRKTTRADSGIYTITASNSSGKDSATIKVILKDKPTPPKGPLEVADVHKEGCKLKWQPPQDDGGMPLDGYTVEKMDTDSGVWIPVGTTKDSGMEVTGLAPGKNYKFRVRAVNKEGESEPLEADKAITAKNPFDEPGQPGTPEAMDWDKDHVELKWTPPASDGGSPVTSYIVEKKDKWGNWEKAAEVPGNKTEASINDLPSNETFEFRVRAVNKAGPGEPSGASLPIVTKPRRLPPKIDRTNLHKIRVKAGQSFTFDVDIVGEPVPKEEWALEGRVLSSSDHCRITSEPYHTKLHVKKATRNDCGIYMLTATNQHGKDQAEVEVVVLDKPSHPGGPLKIEDVHDEGCTLSWKPPQDDGGAPVDHYVVEKLDPTTGIWTPAADTIGPETSAKVKGLQPGHQYKFRVRAVNRQGESEPLEAEKTIVAKNPYDAPGQPTAPAIEDYDHDFVKLGWKPPATDGGSPITGYIVEKKDKNDLDWVPVQEVAGTATTATVPNLLEGNQYEFRIRAVNKAGPGTPSDSSGMHTVRYKNLAPKIDRNAMHNIRVKAGRTFELDVGVSGEPPATKTWTLNGVPMDTQLRWGITNEPYRTKLVVKEAERADSGTLLLTATNANGKDSAQVTVNILDVPSAPESLSISNVTKEGCQLSWQAPHDDGGSEIQQYVVEKRDSETGRWLPVGTALGTSLHADNLLENHDYTFRVKAVNREGSSPWLVARESVVAKNPFDVPDKPGAPKVVDWDSNHMDLEWQAPRKDNGAPVTTYVIEKHVKGSPIWEEALRIPGDMTKARIPDLREGEEYEFRVVAINKAGPSDPSDGSAPMVAKPRHLAPTLEKSVMQDLKVRVGRTISYTIPIGGEPAPAPTWYINDKTTLAMPRVETEASAAVACLHITSSQRSDSGRYTLCLENPSGKTSCSANVIVMDRPSPPVGPLEVTDVTRESALLQWRLPLDDGGSPIRHYIIEKMDISRGTWVEAGTSLSLSHKVTRLVHNKSYQFRVMASNDIGDSDPLEKAEAVVARNPLEPPSSPGKPKLKDWDRDHVDLEWEAPADSGGDPISGYIIQKKEKGGHWVKALDVPADKTSASVPGLTDGADYEFRVIAVNKGGPSEPSLPSDMVTCKPRFLAPKILTPMKELPVKIGQILHFEIKFEGEPAPEVAWTLNNAPLTSNEKFTVSMGDDNTTIHKVNVNKADCGPFTLTLTNSSGKDTGTMTVVLLDKPGRPEGPLEVNDIDKDHVVLAWNKPKESGGSPITGYVIEKRDKTHGGGWVPAVIPHVPANTTSCTVPRLVEGTSYEFRVRAVNDQGVSEPLETDRAIVAKSPYHVPSCPGQPEAVDHDKDFIKLKWSPPRSDGGSPITGYDVERRDLKTNRWVKINREPLKGPQYTDNTVIDGHMYEYRVVALNAAGQSEPSVASKPIAAKPMKEKPKLHLDGLYGRMIRVRAGDPLHITVPLTGAPPPTITWKFDGKIIPPSNRVQTECVEEFCSLTIPNSLRSDTGRFTISALNPYGDDSADITVLVYDKPSPPKALEYLETTSTTISMRWTKPDDDGGSEIMGYIVERCELGSDKWIPVGGYCPGTSCIAKNLEPNKKYNFRIRAENMYGISDPLMGKTVIAKNPFDTPGAPGQPKIEDFGPTLVTLSWTPPANDGGRPITGYLVERREKGSMEWMRATNFPTTETEFTATNLSEGHTYEFRVLAVNEGGPGKPSRSSQYVTAREKKFAPEAPDAPKIDAITKSSVTLSWNKPMDGGSKITGYLLEKRRKGDPEWDIVNPLSHPDTSYTVANLDEGQEYEFRVMAQNDIGESPPSKPSSLVRVEDQPDKPRIDAGKVKDITVKAGDEFEIYVPFSAFPKPTATWSIGNKEIEETHPHYFTRLGDDYAILAVNKAERDDTAKYKLYLKNKSGFDSCYCNVTVLDRPSPPQHLRADEVEGDSLTLNWQPPLDNGGAEVSNYVVERREKGTSTWTRVTSFVAGTACRVRNLLVNHSYEFRVMAENSYGTSDPATMAEPLLVKLPFGPPGTPDAVETTESSITLSWTKPRQDGGSAITGYILERRKAGEDKWTKVTPSPVPDLTCKAIGLVENTEYEFRVAAINAAGQGPYSSSSDSIKAQKPRLNLAASPKIDASFTMRDQVVVAGDEFTIRVPHSGFPVPTASWTINGEALVPQNRVVTEINVAFSLFLNKKATRKDTGIYCLKLANREGSDSASCRITVVDVPGIPQGPLEVSDVTPDTCSLSWRPPQDDGGSPITNYVVEKQDPSTKIWSKLSGYVRGCHYDVMGLDAGKHYHFRVSAENKYGVGPSLETDVPIIARFPFDVPSPPGQPNIVDWDSSTASLTWDRPVHDGGSKIQGYQIEYRDPMDGTYRVANDFLVKDLEFTVSGLQEEHEYEFRIRAKNAAGFSNPSTPSSLLKIKKKFNVPSPPQNLKVVKVGKSYVDLKWEKPKSDGGSRITGYIVERREASSHLWFKANEYNVVDCEYCALNLSENSSYEFRVCAVNAAGRSEFCAATSPVKVTEYTGGIKPEFVRKLMKRNTSLKKSVTLECEAVGKPSPTARWFKNGHEVLPVGRVSMQDKEDGIYKLTISEIWESDEGEYSCEITNPLGGDKCAAMLYVAAPPRIEQCPTDVTFPEHENGKIKVYFSGTGPFEVMLFKEGIETQSDDHLKFTVFDDYVILFFRDVLRSDEGKYKITVSNLSGTADADFTIAVTGLPGPPQGPLNVTDITNHSCSLSWQPPAYDNGSKVTHYIVERKETDVGHWVIASSYCKTMGSTSAHPQETTMDVQGLTENNEYLFRVMAVNENGQSEPLVGANPIKARLPYDPPSAPGIPKVTEVGGDFVNLTWTKPESDGGNRIRGYWVEKRELGTETWQRTSHHLSITTQTNILALIEDRQYEFRVCAVNDAGPGPYSITERPVRIKDPLAAEPPEFTTPLKDVMAMENKRAEFTCTVVGNPTPRITWYKGVRELFEGGKFSFLKDGDQQILAISEVYGEDADEYTCRAVNKGGSKTSRAELIIKSPPRINVPPRFRDTACFEKGENVVLKIPFTGFPKPRFKWYRDNEEIERGGHYDIKVADRHVILTIHDVTFMDSAPYRLQAENELGTDSAIIRVQISDRPDPPRFPAVESVREDNVILTWQPPLWDGGSSITSYLLEKQEAPMSSTWIRCGHTRFLTHQITGLNPGKEYCFRVSAENVYGRSDPSPATQPITTKLDAAGRRIRGKSEGKVFNYDQYVFDIDKYPAQPVDIKTSSVYDFYDVLEEIGVGSFGFVHRCREKRTGHIFAAKFIPVSNLLEKSIVKKEIDIMNQLHHNKLIRLQDAFEDDDEMVMIYEFMAGGELYERISDGGYKMSEAEVIQYMRQLCEALKHMHEKNICHLDLKPEMIMCQAKNSNTIKIIDFSMATKIDPRESVRLSTQDAEFAAPEIADREPVGFYTDMWSVGIIAYNLLSGISPFLGANDKETTKNVRACQWSFDEEAFKGISEEGKDFIRKLLLRNKEKRLTAHECLEHPWLKGDIKESPSIPNKRYHGIRDRMRARYPDHWDSALLPMGHISNYSSLCKLHEERYKIFDFYFDRRQAAPRFVIRPQSTFAYEGQSAKFYCRVIAVAPPTLTWYRDNMELKLSVKYMKRYQENDYYFFINRCKVDDRGEYIIRAENAYGYREEPVFLNVQAVPHDIPHVKLDEPVRTRMPYKYKLWQEPPDSAPCFTFHLRHRLIQTGLGVKLLCCLSGKPTPEVKWFKDGKELSKFEYAMSHADGVVTLEIPGVTKEDAGKYSCIATNSLGQDETNCQIMVEERKVPSTGKSAILVAPTGVSSATTTSSSLHTESTDTYHRDYHRYSTKSSDHSYSSSSYTSKASSYHSSRLSTDYLTATSARYSSPSRYSSRLSPAPTSRYSPAPASSRYSPAAAVPAKRTQKPYGAKKDSTGTTPRSRSATKELESKHILFFPMYISPVRLAVPEDKQMLAPQFTQKLADLKVKDGEALLLKCQVQGDPEPQVEWYKNGELLRSSDIVDLKYKNGVASLSIGEVYPEDEGEYLCKATSSLGSVSTRCKLAILPMDTAEAAVKAGVKPPRITQHLKSQVINDGDPVTLECIIKGPSKFDVVWLHNDKEIKSSKDFQYRNEGERYQLNIAEIYPEDAGIYTCEAFNDVGEAFSSCNLVVNGKCCCSPLPGARVSPEWIAVPSEKLPGPGFSQFPQSQTVHQGQSASFTASAGADIKNVAWMKDGAPLDVASGRFTTTQDGRNVSLSLAKPLVADIGQYTLKLKDSAGAESSATFSLNVLADTDL</sequence>
<feature type="domain" description="Fibronectin type-III" evidence="8">
    <location>
        <begin position="3658"/>
        <end position="3753"/>
    </location>
</feature>
<dbReference type="PROSITE" id="PS50011">
    <property type="entry name" value="PROTEIN_KINASE_DOM"/>
    <property type="match status" value="1"/>
</dbReference>
<dbReference type="SUPFAM" id="SSF49265">
    <property type="entry name" value="Fibronectin type III"/>
    <property type="match status" value="17"/>
</dbReference>
<organism evidence="9 10">
    <name type="scientific">Cordylochernes scorpioides</name>
    <dbReference type="NCBI Taxonomy" id="51811"/>
    <lineage>
        <taxon>Eukaryota</taxon>
        <taxon>Metazoa</taxon>
        <taxon>Ecdysozoa</taxon>
        <taxon>Arthropoda</taxon>
        <taxon>Chelicerata</taxon>
        <taxon>Arachnida</taxon>
        <taxon>Pseudoscorpiones</taxon>
        <taxon>Cheliferoidea</taxon>
        <taxon>Chernetidae</taxon>
        <taxon>Cordylochernes</taxon>
    </lineage>
</organism>
<dbReference type="PROSITE" id="PS50853">
    <property type="entry name" value="FN3"/>
    <property type="match status" value="30"/>
</dbReference>
<feature type="domain" description="Fibronectin type-III" evidence="8">
    <location>
        <begin position="2865"/>
        <end position="2958"/>
    </location>
</feature>
<accession>A0ABY6KB46</accession>
<feature type="domain" description="Fibronectin type-III" evidence="8">
    <location>
        <begin position="501"/>
        <end position="594"/>
    </location>
</feature>
<feature type="domain" description="Fibronectin type-III" evidence="8">
    <location>
        <begin position="600"/>
        <end position="694"/>
    </location>
</feature>
<feature type="region of interest" description="Disordered" evidence="5">
    <location>
        <begin position="5209"/>
        <end position="5267"/>
    </location>
</feature>
<dbReference type="InterPro" id="IPR017441">
    <property type="entry name" value="Protein_kinase_ATP_BS"/>
</dbReference>
<keyword evidence="2" id="KW-0677">Repeat</keyword>
<evidence type="ECO:0000256" key="1">
    <source>
        <dbReference type="ARBA" id="ARBA00006692"/>
    </source>
</evidence>
<comment type="similarity">
    <text evidence="1">Belongs to the protein kinase superfamily. CAMK Ser/Thr protein kinase family.</text>
</comment>
<feature type="compositionally biased region" description="Low complexity" evidence="5">
    <location>
        <begin position="5146"/>
        <end position="5156"/>
    </location>
</feature>
<feature type="domain" description="Fibronectin type-III" evidence="8">
    <location>
        <begin position="12"/>
        <end position="104"/>
    </location>
</feature>
<feature type="domain" description="Fibronectin type-III" evidence="8">
    <location>
        <begin position="3357"/>
        <end position="3452"/>
    </location>
</feature>
<feature type="domain" description="Fibronectin type-III" evidence="8">
    <location>
        <begin position="3065"/>
        <end position="3159"/>
    </location>
</feature>
<feature type="domain" description="Ig-like" evidence="7">
    <location>
        <begin position="1880"/>
        <end position="1969"/>
    </location>
</feature>
<dbReference type="InterPro" id="IPR003598">
    <property type="entry name" value="Ig_sub2"/>
</dbReference>
<dbReference type="PANTHER" id="PTHR14340">
    <property type="entry name" value="MICROFIBRIL-ASSOCIATED GLYCOPROTEIN 3"/>
    <property type="match status" value="1"/>
</dbReference>
<feature type="domain" description="Ig-like" evidence="7">
    <location>
        <begin position="5403"/>
        <end position="5493"/>
    </location>
</feature>
<feature type="domain" description="Ig-like" evidence="7">
    <location>
        <begin position="3860"/>
        <end position="3937"/>
    </location>
</feature>
<feature type="domain" description="Fibronectin type-III" evidence="8">
    <location>
        <begin position="3558"/>
        <end position="3652"/>
    </location>
</feature>
<evidence type="ECO:0000256" key="2">
    <source>
        <dbReference type="ARBA" id="ARBA00022737"/>
    </source>
</evidence>
<keyword evidence="10" id="KW-1185">Reference proteome</keyword>
<dbReference type="SUPFAM" id="SSF56112">
    <property type="entry name" value="Protein kinase-like (PK-like)"/>
    <property type="match status" value="1"/>
</dbReference>
<feature type="domain" description="Fibronectin type-III" evidence="8">
    <location>
        <begin position="305"/>
        <end position="399"/>
    </location>
</feature>
<feature type="domain" description="Fibronectin type-III" evidence="8">
    <location>
        <begin position="2668"/>
        <end position="2763"/>
    </location>
</feature>
<feature type="domain" description="Ig-like" evidence="7">
    <location>
        <begin position="404"/>
        <end position="493"/>
    </location>
</feature>
<dbReference type="InterPro" id="IPR000719">
    <property type="entry name" value="Prot_kinase_dom"/>
</dbReference>
<feature type="domain" description="Ig-like" evidence="7">
    <location>
        <begin position="2767"/>
        <end position="2856"/>
    </location>
</feature>
<feature type="domain" description="Fibronectin type-III" evidence="8">
    <location>
        <begin position="2075"/>
        <end position="2170"/>
    </location>
</feature>
<feature type="compositionally biased region" description="Low complexity" evidence="5">
    <location>
        <begin position="5209"/>
        <end position="5242"/>
    </location>
</feature>
<reference evidence="9 10" key="1">
    <citation type="submission" date="2022-01" db="EMBL/GenBank/DDBJ databases">
        <title>A chromosomal length assembly of Cordylochernes scorpioides.</title>
        <authorList>
            <person name="Zeh D."/>
            <person name="Zeh J."/>
        </authorList>
    </citation>
    <scope>NUCLEOTIDE SEQUENCE [LARGE SCALE GENOMIC DNA]</scope>
    <source>
        <strain evidence="9">IN4F17</strain>
        <tissue evidence="9">Whole Body</tissue>
    </source>
</reference>
<feature type="domain" description="Fibronectin type-III" evidence="8">
    <location>
        <begin position="2964"/>
        <end position="3059"/>
    </location>
</feature>
<dbReference type="InterPro" id="IPR003961">
    <property type="entry name" value="FN3_dom"/>
</dbReference>
<dbReference type="InterPro" id="IPR036116">
    <property type="entry name" value="FN3_sf"/>
</dbReference>
<feature type="domain" description="Fibronectin type-III" evidence="8">
    <location>
        <begin position="3759"/>
        <end position="3855"/>
    </location>
</feature>
<feature type="domain" description="Protein kinase" evidence="6">
    <location>
        <begin position="4589"/>
        <end position="4844"/>
    </location>
</feature>
<keyword evidence="4" id="KW-0067">ATP-binding</keyword>
<dbReference type="SMART" id="SM00408">
    <property type="entry name" value="IGc2"/>
    <property type="match status" value="17"/>
</dbReference>
<dbReference type="InterPro" id="IPR007110">
    <property type="entry name" value="Ig-like_dom"/>
</dbReference>
<dbReference type="Gene3D" id="3.30.200.20">
    <property type="entry name" value="Phosphorylase Kinase, domain 1"/>
    <property type="match status" value="1"/>
</dbReference>
<feature type="domain" description="Ig-like" evidence="7">
    <location>
        <begin position="4354"/>
        <end position="4447"/>
    </location>
</feature>
<feature type="domain" description="Ig-like" evidence="7">
    <location>
        <begin position="109"/>
        <end position="198"/>
    </location>
</feature>
<evidence type="ECO:0000313" key="9">
    <source>
        <dbReference type="EMBL" id="UYV65935.1"/>
    </source>
</evidence>
<feature type="domain" description="Ig-like" evidence="7">
    <location>
        <begin position="1289"/>
        <end position="1376"/>
    </location>
</feature>
<dbReference type="Pfam" id="PF00069">
    <property type="entry name" value="Pkinase"/>
    <property type="match status" value="1"/>
</dbReference>
<feature type="domain" description="Fibronectin type-III" evidence="8">
    <location>
        <begin position="1976"/>
        <end position="2069"/>
    </location>
</feature>
<feature type="domain" description="Ig-like" evidence="7">
    <location>
        <begin position="5036"/>
        <end position="5125"/>
    </location>
</feature>
<evidence type="ECO:0000313" key="10">
    <source>
        <dbReference type="Proteomes" id="UP001235939"/>
    </source>
</evidence>
<feature type="domain" description="Fibronectin type-III" evidence="8">
    <location>
        <begin position="895"/>
        <end position="990"/>
    </location>
</feature>
<dbReference type="SMART" id="SM00409">
    <property type="entry name" value="IG"/>
    <property type="match status" value="21"/>
</dbReference>
<feature type="domain" description="Ig-like" evidence="7">
    <location>
        <begin position="4912"/>
        <end position="5000"/>
    </location>
</feature>
<dbReference type="SMART" id="SM00060">
    <property type="entry name" value="FN3"/>
    <property type="match status" value="30"/>
</dbReference>
<dbReference type="CDD" id="cd00063">
    <property type="entry name" value="FN3"/>
    <property type="match status" value="30"/>
</dbReference>
<evidence type="ECO:0000259" key="8">
    <source>
        <dbReference type="PROSITE" id="PS50853"/>
    </source>
</evidence>
<dbReference type="Gene3D" id="1.10.510.10">
    <property type="entry name" value="Transferase(Phosphotransferase) domain 1"/>
    <property type="match status" value="1"/>
</dbReference>
<gene>
    <name evidence="9" type="ORF">LAZ67_3005927</name>
</gene>
<evidence type="ECO:0000256" key="4">
    <source>
        <dbReference type="PROSITE-ProRule" id="PRU10141"/>
    </source>
</evidence>
<proteinExistence type="inferred from homology"/>
<dbReference type="InterPro" id="IPR011009">
    <property type="entry name" value="Kinase-like_dom_sf"/>
</dbReference>
<feature type="domain" description="Fibronectin type-III" evidence="8">
    <location>
        <begin position="1485"/>
        <end position="1579"/>
    </location>
</feature>
<feature type="domain" description="Fibronectin type-III" evidence="8">
    <location>
        <begin position="206"/>
        <end position="299"/>
    </location>
</feature>
<dbReference type="CDD" id="cd05748">
    <property type="entry name" value="Ig_Titin_like"/>
    <property type="match status" value="3"/>
</dbReference>
<dbReference type="InterPro" id="IPR013783">
    <property type="entry name" value="Ig-like_fold"/>
</dbReference>
<feature type="domain" description="Fibronectin type-III" evidence="8">
    <location>
        <begin position="1190"/>
        <end position="1285"/>
    </location>
</feature>
<dbReference type="Pfam" id="PF07679">
    <property type="entry name" value="I-set"/>
    <property type="match status" value="21"/>
</dbReference>
<dbReference type="Pfam" id="PF00041">
    <property type="entry name" value="fn3"/>
    <property type="match status" value="30"/>
</dbReference>
<dbReference type="PANTHER" id="PTHR14340:SF9">
    <property type="entry name" value="FIBRONECTIN TYPE-III DOMAIN-CONTAINING PROTEIN"/>
    <property type="match status" value="1"/>
</dbReference>
<dbReference type="SUPFAM" id="SSF48726">
    <property type="entry name" value="Immunoglobulin"/>
    <property type="match status" value="21"/>
</dbReference>
<evidence type="ECO:0000259" key="7">
    <source>
        <dbReference type="PROSITE" id="PS50835"/>
    </source>
</evidence>
<name>A0ABY6KB46_9ARAC</name>
<dbReference type="PROSITE" id="PS00107">
    <property type="entry name" value="PROTEIN_KINASE_ATP"/>
    <property type="match status" value="1"/>
</dbReference>
<feature type="domain" description="Fibronectin type-III" evidence="8">
    <location>
        <begin position="2564"/>
        <end position="2662"/>
    </location>
</feature>
<protein>
    <submittedName>
        <fullName evidence="9">Unc-22</fullName>
    </submittedName>
</protein>
<feature type="domain" description="Fibronectin type-III" evidence="8">
    <location>
        <begin position="4049"/>
        <end position="4154"/>
    </location>
</feature>
<feature type="domain" description="Fibronectin type-III" evidence="8">
    <location>
        <begin position="1680"/>
        <end position="1775"/>
    </location>
</feature>
<evidence type="ECO:0000259" key="6">
    <source>
        <dbReference type="PROSITE" id="PS50011"/>
    </source>
</evidence>
<dbReference type="Proteomes" id="UP001235939">
    <property type="component" value="Chromosome 03"/>
</dbReference>
<feature type="domain" description="Fibronectin type-III" evidence="8">
    <location>
        <begin position="1091"/>
        <end position="1184"/>
    </location>
</feature>
<feature type="region of interest" description="Disordered" evidence="5">
    <location>
        <begin position="5146"/>
        <end position="5165"/>
    </location>
</feature>
<feature type="domain" description="Ig-like" evidence="7">
    <location>
        <begin position="3460"/>
        <end position="3550"/>
    </location>
</feature>
<feature type="region of interest" description="Disordered" evidence="5">
    <location>
        <begin position="1561"/>
        <end position="1583"/>
    </location>
</feature>
<dbReference type="InterPro" id="IPR003599">
    <property type="entry name" value="Ig_sub"/>
</dbReference>
<feature type="binding site" evidence="4">
    <location>
        <position position="4618"/>
    </location>
    <ligand>
        <name>ATP</name>
        <dbReference type="ChEBI" id="CHEBI:30616"/>
    </ligand>
</feature>
<feature type="domain" description="Fibronectin type-III" evidence="8">
    <location>
        <begin position="1386"/>
        <end position="1479"/>
    </location>
</feature>
<feature type="domain" description="Fibronectin type-III" evidence="8">
    <location>
        <begin position="4160"/>
        <end position="4255"/>
    </location>
</feature>
<dbReference type="SMART" id="SM00220">
    <property type="entry name" value="S_TKc"/>
    <property type="match status" value="1"/>
</dbReference>
<keyword evidence="3" id="KW-0393">Immunoglobulin domain</keyword>